<protein>
    <recommendedName>
        <fullName evidence="3">DUF3800 domain-containing protein</fullName>
    </recommendedName>
</protein>
<dbReference type="Pfam" id="PF12686">
    <property type="entry name" value="DUF3800"/>
    <property type="match status" value="1"/>
</dbReference>
<accession>A0ABD7LI55</accession>
<dbReference type="EMBL" id="FKJW01000001">
    <property type="protein sequence ID" value="SAK12315.1"/>
    <property type="molecule type" value="Genomic_DNA"/>
</dbReference>
<evidence type="ECO:0000313" key="1">
    <source>
        <dbReference type="EMBL" id="SAK12315.1"/>
    </source>
</evidence>
<dbReference type="RefSeq" id="WP_088925044.1">
    <property type="nucleotide sequence ID" value="NZ_CADFGW010000026.1"/>
</dbReference>
<dbReference type="AlphaFoldDB" id="A0ABD7LI55"/>
<dbReference type="Proteomes" id="UP000196218">
    <property type="component" value="Unassembled WGS sequence"/>
</dbReference>
<sequence length="290" mass="33169">MSRELIIYCDESDISGKHFSNFYGGALVESVRQAEVIARLTDKKAELNLGAEVKWQKISDHYAGKYIAFLEEAFALIAEGKLKIRVMFTQNYFGAAGLTSEQRETSFFRLYYQFVKHAFGLRHAGRPHAETKVRIYFDKLPDTHEKCAAFKGFVVGLNKNADFRGSRIVLKEDQIAEVDSKEHVIMQSLDVIMGAIQFRLNDKHKEKPEGSRVRGKRTIAKEKVYKRVNQLIRDLYPGYSFNIGISTGQRDVGPHASWADPYRHWLFKSVDVEIRPQYAKNKQNGPALAT</sequence>
<evidence type="ECO:0000313" key="2">
    <source>
        <dbReference type="Proteomes" id="UP000196218"/>
    </source>
</evidence>
<organism evidence="1 2">
    <name type="scientific">Burkholderia multivorans</name>
    <dbReference type="NCBI Taxonomy" id="87883"/>
    <lineage>
        <taxon>Bacteria</taxon>
        <taxon>Pseudomonadati</taxon>
        <taxon>Pseudomonadota</taxon>
        <taxon>Betaproteobacteria</taxon>
        <taxon>Burkholderiales</taxon>
        <taxon>Burkholderiaceae</taxon>
        <taxon>Burkholderia</taxon>
        <taxon>Burkholderia cepacia complex</taxon>
    </lineage>
</organism>
<evidence type="ECO:0008006" key="3">
    <source>
        <dbReference type="Google" id="ProtNLM"/>
    </source>
</evidence>
<reference evidence="1 2" key="1">
    <citation type="submission" date="2016-04" db="EMBL/GenBank/DDBJ databases">
        <authorList>
            <person name="Peeters C."/>
        </authorList>
    </citation>
    <scope>NUCLEOTIDE SEQUENCE [LARGE SCALE GENOMIC DNA]</scope>
    <source>
        <strain evidence="1">LMG 29311</strain>
    </source>
</reference>
<comment type="caution">
    <text evidence="1">The sequence shown here is derived from an EMBL/GenBank/DDBJ whole genome shotgun (WGS) entry which is preliminary data.</text>
</comment>
<proteinExistence type="predicted"/>
<dbReference type="InterPro" id="IPR024524">
    <property type="entry name" value="DUF3800"/>
</dbReference>
<gene>
    <name evidence="1" type="ORF">UA18_00389</name>
</gene>
<name>A0ABD7LI55_9BURK</name>